<evidence type="ECO:0000313" key="2">
    <source>
        <dbReference type="WBParaSite" id="MCU_002362-RA"/>
    </source>
</evidence>
<keyword evidence="1" id="KW-0812">Transmembrane</keyword>
<proteinExistence type="predicted"/>
<dbReference type="WBParaSite" id="MCU_002362-RA">
    <property type="protein sequence ID" value="MCU_002362-RA"/>
    <property type="gene ID" value="MCU_002362"/>
</dbReference>
<evidence type="ECO:0000256" key="1">
    <source>
        <dbReference type="SAM" id="Phobius"/>
    </source>
</evidence>
<keyword evidence="1" id="KW-1133">Transmembrane helix</keyword>
<name>A0A5K3ESG8_MESCO</name>
<sequence length="95" mass="10699">MNSCMTITYKTGQALLNNHDLEPHLMHRLSKYRTLAFPILIYSSSFVSFPGWLHSLVGCHWIAESQGIGWGLGGPICLRPDPSPHHSHHCRIPEP</sequence>
<reference evidence="2" key="1">
    <citation type="submission" date="2019-11" db="UniProtKB">
        <authorList>
            <consortium name="WormBaseParasite"/>
        </authorList>
    </citation>
    <scope>IDENTIFICATION</scope>
</reference>
<dbReference type="AlphaFoldDB" id="A0A5K3ESG8"/>
<feature type="transmembrane region" description="Helical" evidence="1">
    <location>
        <begin position="35"/>
        <end position="53"/>
    </location>
</feature>
<protein>
    <submittedName>
        <fullName evidence="2">Ovule protein</fullName>
    </submittedName>
</protein>
<accession>A0A5K3ESG8</accession>
<keyword evidence="1" id="KW-0472">Membrane</keyword>
<organism evidence="2">
    <name type="scientific">Mesocestoides corti</name>
    <name type="common">Flatworm</name>
    <dbReference type="NCBI Taxonomy" id="53468"/>
    <lineage>
        <taxon>Eukaryota</taxon>
        <taxon>Metazoa</taxon>
        <taxon>Spiralia</taxon>
        <taxon>Lophotrochozoa</taxon>
        <taxon>Platyhelminthes</taxon>
        <taxon>Cestoda</taxon>
        <taxon>Eucestoda</taxon>
        <taxon>Cyclophyllidea</taxon>
        <taxon>Mesocestoididae</taxon>
        <taxon>Mesocestoides</taxon>
    </lineage>
</organism>